<proteinExistence type="inferred from homology"/>
<dbReference type="GO" id="GO:0016998">
    <property type="term" value="P:cell wall macromolecule catabolic process"/>
    <property type="evidence" value="ECO:0007669"/>
    <property type="project" value="InterPro"/>
</dbReference>
<evidence type="ECO:0008006" key="6">
    <source>
        <dbReference type="Google" id="ProtNLM"/>
    </source>
</evidence>
<organism evidence="4 5">
    <name type="scientific">Cladonia borealis</name>
    <dbReference type="NCBI Taxonomy" id="184061"/>
    <lineage>
        <taxon>Eukaryota</taxon>
        <taxon>Fungi</taxon>
        <taxon>Dikarya</taxon>
        <taxon>Ascomycota</taxon>
        <taxon>Pezizomycotina</taxon>
        <taxon>Lecanoromycetes</taxon>
        <taxon>OSLEUM clade</taxon>
        <taxon>Lecanoromycetidae</taxon>
        <taxon>Lecanorales</taxon>
        <taxon>Lecanorineae</taxon>
        <taxon>Cladoniaceae</taxon>
        <taxon>Cladonia</taxon>
    </lineage>
</organism>
<dbReference type="EMBL" id="JAFEKC020000014">
    <property type="protein sequence ID" value="KAK0511193.1"/>
    <property type="molecule type" value="Genomic_DNA"/>
</dbReference>
<keyword evidence="5" id="KW-1185">Reference proteome</keyword>
<name>A0AA39R0Q1_9LECA</name>
<dbReference type="GO" id="GO:0003796">
    <property type="term" value="F:lysozyme activity"/>
    <property type="evidence" value="ECO:0007669"/>
    <property type="project" value="InterPro"/>
</dbReference>
<dbReference type="SUPFAM" id="SSF51445">
    <property type="entry name" value="(Trans)glycosidases"/>
    <property type="match status" value="1"/>
</dbReference>
<dbReference type="PANTHER" id="PTHR23208">
    <property type="entry name" value="LYSOZYME PROTEIN"/>
    <property type="match status" value="1"/>
</dbReference>
<gene>
    <name evidence="4" type="ORF">JMJ35_006745</name>
</gene>
<accession>A0AA39R0Q1</accession>
<evidence type="ECO:0000256" key="1">
    <source>
        <dbReference type="ARBA" id="ARBA00010646"/>
    </source>
</evidence>
<sequence>MHSTKPLLLLFALPITVLGVPTEFSPVDPSLLFDRAIGSSCSTPYGAGSCQDTSSCTTQGFNLAGYCPSDPTDVQCCVTKTCSTSSGSGLCMNTDNTCSGKFVAGACPGLSTIQCCTAEKCSTSQGSGVCQLTSSSCSGSYVAGACPGPSNLQCCVANTKCSTPSGSGTCQNTGTTCSGGKYIAGYCPGPTDIECCVKTATTPPPPTSTKCTTPDGSGVCQNTGTACSGGHYVAGYCPGASDIECCVPGPAPTAPAPPPPSGSDLPSFDLSSGQTSAFWTCAAGKGIKKVIPRGYSQACSVGGEVDSNMVATYTAAKAVGITSIDAYLFPCTGTQPTGVACKSISTQISEFLAAIDDNKIPVNYLWLDIEPEDASQPGVPCNAFQLGAAGNEALAKEWVAAIKATGRKWGIYANAGQWTSMFASIDTDIGSDLPLWAVQDNFVAGVNTVTAFMGGWTKAYAKQYHLATDTDLPLCDASVDLDSFTA</sequence>
<comment type="similarity">
    <text evidence="1">Belongs to the glycosyl hydrolase 25 family.</text>
</comment>
<keyword evidence="2 3" id="KW-0732">Signal</keyword>
<dbReference type="GO" id="GO:0009253">
    <property type="term" value="P:peptidoglycan catabolic process"/>
    <property type="evidence" value="ECO:0007669"/>
    <property type="project" value="InterPro"/>
</dbReference>
<dbReference type="PANTHER" id="PTHR23208:SF36">
    <property type="entry name" value="LYSOZYME-RELATED"/>
    <property type="match status" value="1"/>
</dbReference>
<evidence type="ECO:0000313" key="5">
    <source>
        <dbReference type="Proteomes" id="UP001166286"/>
    </source>
</evidence>
<dbReference type="PROSITE" id="PS51904">
    <property type="entry name" value="GLYCOSYL_HYDROL_F25_2"/>
    <property type="match status" value="1"/>
</dbReference>
<dbReference type="InterPro" id="IPR051595">
    <property type="entry name" value="GH25_Enzymes"/>
</dbReference>
<comment type="caution">
    <text evidence="4">The sequence shown here is derived from an EMBL/GenBank/DDBJ whole genome shotgun (WGS) entry which is preliminary data.</text>
</comment>
<protein>
    <recommendedName>
        <fullName evidence="6">Glycoside hydrolase family 25 protein</fullName>
    </recommendedName>
</protein>
<feature type="signal peptide" evidence="3">
    <location>
        <begin position="1"/>
        <end position="19"/>
    </location>
</feature>
<dbReference type="Proteomes" id="UP001166286">
    <property type="component" value="Unassembled WGS sequence"/>
</dbReference>
<dbReference type="InterPro" id="IPR017853">
    <property type="entry name" value="GH"/>
</dbReference>
<evidence type="ECO:0000256" key="3">
    <source>
        <dbReference type="SAM" id="SignalP"/>
    </source>
</evidence>
<feature type="chain" id="PRO_5041304382" description="Glycoside hydrolase family 25 protein" evidence="3">
    <location>
        <begin position="20"/>
        <end position="486"/>
    </location>
</feature>
<dbReference type="InterPro" id="IPR002053">
    <property type="entry name" value="Glyco_hydro_25"/>
</dbReference>
<dbReference type="AlphaFoldDB" id="A0AA39R0Q1"/>
<evidence type="ECO:0000313" key="4">
    <source>
        <dbReference type="EMBL" id="KAK0511193.1"/>
    </source>
</evidence>
<dbReference type="Gene3D" id="3.20.20.80">
    <property type="entry name" value="Glycosidases"/>
    <property type="match status" value="1"/>
</dbReference>
<evidence type="ECO:0000256" key="2">
    <source>
        <dbReference type="ARBA" id="ARBA00022729"/>
    </source>
</evidence>
<reference evidence="4" key="1">
    <citation type="submission" date="2023-03" db="EMBL/GenBank/DDBJ databases">
        <title>Complete genome of Cladonia borealis.</title>
        <authorList>
            <person name="Park H."/>
        </authorList>
    </citation>
    <scope>NUCLEOTIDE SEQUENCE</scope>
    <source>
        <strain evidence="4">ANT050790</strain>
    </source>
</reference>
<dbReference type="GO" id="GO:0007165">
    <property type="term" value="P:signal transduction"/>
    <property type="evidence" value="ECO:0007669"/>
    <property type="project" value="TreeGrafter"/>
</dbReference>